<dbReference type="AlphaFoldDB" id="K6VNX8"/>
<dbReference type="EMBL" id="BAGZ01000009">
    <property type="protein sequence ID" value="GAB78439.1"/>
    <property type="molecule type" value="Genomic_DNA"/>
</dbReference>
<protein>
    <recommendedName>
        <fullName evidence="1">DUF4921 domain-containing protein</fullName>
    </recommendedName>
</protein>
<dbReference type="InterPro" id="IPR036265">
    <property type="entry name" value="HIT-like_sf"/>
</dbReference>
<dbReference type="RefSeq" id="WP_006503194.1">
    <property type="nucleotide sequence ID" value="NZ_BAGZ01000009.1"/>
</dbReference>
<comment type="caution">
    <text evidence="2">The sequence shown here is derived from an EMBL/GenBank/DDBJ whole genome shotgun (WGS) entry which is preliminary data.</text>
</comment>
<dbReference type="Proteomes" id="UP000008495">
    <property type="component" value="Unassembled WGS sequence"/>
</dbReference>
<dbReference type="SUPFAM" id="SSF54197">
    <property type="entry name" value="HIT-like"/>
    <property type="match status" value="1"/>
</dbReference>
<keyword evidence="3" id="KW-1185">Reference proteome</keyword>
<evidence type="ECO:0000313" key="3">
    <source>
        <dbReference type="Proteomes" id="UP000008495"/>
    </source>
</evidence>
<dbReference type="eggNOG" id="COG1085">
    <property type="taxonomic scope" value="Bacteria"/>
</dbReference>
<dbReference type="InterPro" id="IPR053177">
    <property type="entry name" value="ADP-glucose_phosphorylase"/>
</dbReference>
<proteinExistence type="predicted"/>
<dbReference type="PANTHER" id="PTHR42763:SF2">
    <property type="entry name" value="ADP-GLUCOSE PHOSPHORYLASE"/>
    <property type="match status" value="1"/>
</dbReference>
<organism evidence="2 3">
    <name type="scientific">Austwickia chelonae NBRC 105200</name>
    <dbReference type="NCBI Taxonomy" id="1184607"/>
    <lineage>
        <taxon>Bacteria</taxon>
        <taxon>Bacillati</taxon>
        <taxon>Actinomycetota</taxon>
        <taxon>Actinomycetes</taxon>
        <taxon>Micrococcales</taxon>
        <taxon>Dermatophilaceae</taxon>
        <taxon>Austwickia</taxon>
    </lineage>
</organism>
<dbReference type="PANTHER" id="PTHR42763">
    <property type="entry name" value="ADP-GLUCOSE PHOSPHORYLASE"/>
    <property type="match status" value="1"/>
</dbReference>
<evidence type="ECO:0000313" key="2">
    <source>
        <dbReference type="EMBL" id="GAB78439.1"/>
    </source>
</evidence>
<name>K6VNX8_9MICO</name>
<feature type="domain" description="DUF4921" evidence="1">
    <location>
        <begin position="15"/>
        <end position="440"/>
    </location>
</feature>
<evidence type="ECO:0000259" key="1">
    <source>
        <dbReference type="Pfam" id="PF16268"/>
    </source>
</evidence>
<dbReference type="Gene3D" id="3.30.428.10">
    <property type="entry name" value="HIT-like"/>
    <property type="match status" value="2"/>
</dbReference>
<sequence length="445" mass="50190">MSQLYSPPPEPLVTMSDGTVKQINPFTGTEVWTVPGRGHRPLGAPAGTARPLAAESDGRHCAFCHHRYLETPPEKARLVHDEDGWRTLTRLPAEEVDHTVAEFRRIPNLFEIVSYHYWHANYGYTMPTSVEEHRQAYLASPAGRAHVLKVARQRWTASGNTEADWSTLSTEEQLAQTVGFFGGGHDVIVARRHYVDGATGEDQLASSGTLTADEHEHYLKFTVEAMRDLYSANRYARYVAVFQNWLKPAGASFDHLHKQLVAIDDRGVQTELELQRLRTNHNLYNEMAVDYAGYHNLIVAENDHAIAFAGFGHRYPTLEVYSKSRNCRPWEHTPAEQRAMSDLVHACHAAAGPSVPCNEEWHHQPVDVDLPMPWRILVKWRVSTLAGFEGGTKIYLNTIDPWNLRDRIVAALYALRDDGRIDPATSIATECTCTPNSLRYNPVLH</sequence>
<dbReference type="InterPro" id="IPR032576">
    <property type="entry name" value="DUF4921"/>
</dbReference>
<dbReference type="STRING" id="100225.SAMN05421595_2706"/>
<gene>
    <name evidence="2" type="ORF">AUCHE_09_00450</name>
</gene>
<reference evidence="2 3" key="1">
    <citation type="submission" date="2012-08" db="EMBL/GenBank/DDBJ databases">
        <title>Whole genome shotgun sequence of Austwickia chelonae NBRC 105200.</title>
        <authorList>
            <person name="Yoshida I."/>
            <person name="Hosoyama A."/>
            <person name="Tsuchikane K."/>
            <person name="Katsumata H."/>
            <person name="Ando Y."/>
            <person name="Ohji S."/>
            <person name="Hamada M."/>
            <person name="Tamura T."/>
            <person name="Yamazoe A."/>
            <person name="Yamazaki S."/>
            <person name="Fujita N."/>
        </authorList>
    </citation>
    <scope>NUCLEOTIDE SEQUENCE [LARGE SCALE GENOMIC DNA]</scope>
    <source>
        <strain evidence="2 3">NBRC 105200</strain>
    </source>
</reference>
<accession>K6VNX8</accession>
<dbReference type="Pfam" id="PF16268">
    <property type="entry name" value="DUF4921"/>
    <property type="match status" value="1"/>
</dbReference>